<dbReference type="Proteomes" id="UP000436088">
    <property type="component" value="Unassembled WGS sequence"/>
</dbReference>
<proteinExistence type="predicted"/>
<dbReference type="AlphaFoldDB" id="A0A6A3AQA4"/>
<dbReference type="InterPro" id="IPR053151">
    <property type="entry name" value="RNase_H-like"/>
</dbReference>
<sequence>MVSLLCFAVVLFNGFLVSLLEEHNSWPSWFSVRFKEAYGNGLETLFWTENWLGQPLCDHPIILDHPVDNVTKVVVLVAITQRAWFIFSEIALSPGTSGTVANWEQGGAVHGPKSRIPGSKIPPMLPIILIHSLRTVPGASSSSRLVQWLSPSAGWVKLNTDGASQGNSGVAAHLGACLSVAVELFALHLGLLIAWKYDYNDVECEVDAQVVLRLIDEDDIVAEDGYRIEQNRN</sequence>
<dbReference type="PANTHER" id="PTHR47723">
    <property type="entry name" value="OS05G0353850 PROTEIN"/>
    <property type="match status" value="1"/>
</dbReference>
<dbReference type="EMBL" id="VEPZ02000981">
    <property type="protein sequence ID" value="KAE8705547.1"/>
    <property type="molecule type" value="Genomic_DNA"/>
</dbReference>
<evidence type="ECO:0000313" key="3">
    <source>
        <dbReference type="Proteomes" id="UP000436088"/>
    </source>
</evidence>
<feature type="chain" id="PRO_5025383579" evidence="1">
    <location>
        <begin position="21"/>
        <end position="233"/>
    </location>
</feature>
<name>A0A6A3AQA4_HIBSY</name>
<dbReference type="PANTHER" id="PTHR47723:SF19">
    <property type="entry name" value="POLYNUCLEOTIDYL TRANSFERASE, RIBONUCLEASE H-LIKE SUPERFAMILY PROTEIN"/>
    <property type="match status" value="1"/>
</dbReference>
<dbReference type="SUPFAM" id="SSF53098">
    <property type="entry name" value="Ribonuclease H-like"/>
    <property type="match status" value="1"/>
</dbReference>
<comment type="caution">
    <text evidence="2">The sequence shown here is derived from an EMBL/GenBank/DDBJ whole genome shotgun (WGS) entry which is preliminary data.</text>
</comment>
<gene>
    <name evidence="2" type="ORF">F3Y22_tig00110422pilonHSYRG00048</name>
</gene>
<feature type="signal peptide" evidence="1">
    <location>
        <begin position="1"/>
        <end position="20"/>
    </location>
</feature>
<dbReference type="InterPro" id="IPR044730">
    <property type="entry name" value="RNase_H-like_dom_plant"/>
</dbReference>
<keyword evidence="3" id="KW-1185">Reference proteome</keyword>
<dbReference type="CDD" id="cd06222">
    <property type="entry name" value="RNase_H_like"/>
    <property type="match status" value="1"/>
</dbReference>
<evidence type="ECO:0000256" key="1">
    <source>
        <dbReference type="SAM" id="SignalP"/>
    </source>
</evidence>
<organism evidence="2 3">
    <name type="scientific">Hibiscus syriacus</name>
    <name type="common">Rose of Sharon</name>
    <dbReference type="NCBI Taxonomy" id="106335"/>
    <lineage>
        <taxon>Eukaryota</taxon>
        <taxon>Viridiplantae</taxon>
        <taxon>Streptophyta</taxon>
        <taxon>Embryophyta</taxon>
        <taxon>Tracheophyta</taxon>
        <taxon>Spermatophyta</taxon>
        <taxon>Magnoliopsida</taxon>
        <taxon>eudicotyledons</taxon>
        <taxon>Gunneridae</taxon>
        <taxon>Pentapetalae</taxon>
        <taxon>rosids</taxon>
        <taxon>malvids</taxon>
        <taxon>Malvales</taxon>
        <taxon>Malvaceae</taxon>
        <taxon>Malvoideae</taxon>
        <taxon>Hibiscus</taxon>
    </lineage>
</organism>
<dbReference type="InterPro" id="IPR012337">
    <property type="entry name" value="RNaseH-like_sf"/>
</dbReference>
<reference evidence="2" key="1">
    <citation type="submission" date="2019-09" db="EMBL/GenBank/DDBJ databases">
        <title>Draft genome information of white flower Hibiscus syriacus.</title>
        <authorList>
            <person name="Kim Y.-M."/>
        </authorList>
    </citation>
    <scope>NUCLEOTIDE SEQUENCE [LARGE SCALE GENOMIC DNA]</scope>
    <source>
        <strain evidence="2">YM2019G1</strain>
    </source>
</reference>
<evidence type="ECO:0000313" key="2">
    <source>
        <dbReference type="EMBL" id="KAE8705547.1"/>
    </source>
</evidence>
<protein>
    <submittedName>
        <fullName evidence="2">Uncharacterized protein</fullName>
    </submittedName>
</protein>
<accession>A0A6A3AQA4</accession>
<keyword evidence="1" id="KW-0732">Signal</keyword>